<dbReference type="Proteomes" id="UP001054945">
    <property type="component" value="Unassembled WGS sequence"/>
</dbReference>
<comment type="caution">
    <text evidence="1">The sequence shown here is derived from an EMBL/GenBank/DDBJ whole genome shotgun (WGS) entry which is preliminary data.</text>
</comment>
<protein>
    <submittedName>
        <fullName evidence="1">Uncharacterized protein</fullName>
    </submittedName>
</protein>
<dbReference type="AlphaFoldDB" id="A0AAV4SD83"/>
<keyword evidence="2" id="KW-1185">Reference proteome</keyword>
<evidence type="ECO:0000313" key="2">
    <source>
        <dbReference type="Proteomes" id="UP001054945"/>
    </source>
</evidence>
<name>A0AAV4SD83_CAEEX</name>
<accession>A0AAV4SD83</accession>
<gene>
    <name evidence="1" type="ORF">CEXT_42151</name>
</gene>
<dbReference type="EMBL" id="BPLR01009334">
    <property type="protein sequence ID" value="GIY31156.1"/>
    <property type="molecule type" value="Genomic_DNA"/>
</dbReference>
<evidence type="ECO:0000313" key="1">
    <source>
        <dbReference type="EMBL" id="GIY31156.1"/>
    </source>
</evidence>
<organism evidence="1 2">
    <name type="scientific">Caerostris extrusa</name>
    <name type="common">Bark spider</name>
    <name type="synonym">Caerostris bankana</name>
    <dbReference type="NCBI Taxonomy" id="172846"/>
    <lineage>
        <taxon>Eukaryota</taxon>
        <taxon>Metazoa</taxon>
        <taxon>Ecdysozoa</taxon>
        <taxon>Arthropoda</taxon>
        <taxon>Chelicerata</taxon>
        <taxon>Arachnida</taxon>
        <taxon>Araneae</taxon>
        <taxon>Araneomorphae</taxon>
        <taxon>Entelegynae</taxon>
        <taxon>Araneoidea</taxon>
        <taxon>Araneidae</taxon>
        <taxon>Caerostris</taxon>
    </lineage>
</organism>
<sequence>MMEAICLPFHLCGISVAFKRNRRLEHYAFGVSQEDGLVEDALGQGNSCRPASATFGLLQNILCSGEDRMPPKKLSLFNVVRAFIL</sequence>
<reference evidence="1 2" key="1">
    <citation type="submission" date="2021-06" db="EMBL/GenBank/DDBJ databases">
        <title>Caerostris extrusa draft genome.</title>
        <authorList>
            <person name="Kono N."/>
            <person name="Arakawa K."/>
        </authorList>
    </citation>
    <scope>NUCLEOTIDE SEQUENCE [LARGE SCALE GENOMIC DNA]</scope>
</reference>
<proteinExistence type="predicted"/>